<feature type="compositionally biased region" description="Polar residues" evidence="2">
    <location>
        <begin position="426"/>
        <end position="442"/>
    </location>
</feature>
<protein>
    <recommendedName>
        <fullName evidence="3">Transposase (putative) gypsy type domain-containing protein</fullName>
    </recommendedName>
</protein>
<evidence type="ECO:0000313" key="5">
    <source>
        <dbReference type="Proteomes" id="UP001151760"/>
    </source>
</evidence>
<organism evidence="4 5">
    <name type="scientific">Tanacetum coccineum</name>
    <dbReference type="NCBI Taxonomy" id="301880"/>
    <lineage>
        <taxon>Eukaryota</taxon>
        <taxon>Viridiplantae</taxon>
        <taxon>Streptophyta</taxon>
        <taxon>Embryophyta</taxon>
        <taxon>Tracheophyta</taxon>
        <taxon>Spermatophyta</taxon>
        <taxon>Magnoliopsida</taxon>
        <taxon>eudicotyledons</taxon>
        <taxon>Gunneridae</taxon>
        <taxon>Pentapetalae</taxon>
        <taxon>asterids</taxon>
        <taxon>campanulids</taxon>
        <taxon>Asterales</taxon>
        <taxon>Asteraceae</taxon>
        <taxon>Asteroideae</taxon>
        <taxon>Anthemideae</taxon>
        <taxon>Anthemidinae</taxon>
        <taxon>Tanacetum</taxon>
    </lineage>
</organism>
<dbReference type="Pfam" id="PF04195">
    <property type="entry name" value="Transposase_28"/>
    <property type="match status" value="1"/>
</dbReference>
<evidence type="ECO:0000256" key="2">
    <source>
        <dbReference type="SAM" id="MobiDB-lite"/>
    </source>
</evidence>
<keyword evidence="1" id="KW-0175">Coiled coil</keyword>
<accession>A0ABQ5CT54</accession>
<dbReference type="PANTHER" id="PTHR31099:SF49">
    <property type="entry name" value="MYOSIN HEAVY CHAIN-LIKE PROTEIN"/>
    <property type="match status" value="1"/>
</dbReference>
<keyword evidence="5" id="KW-1185">Reference proteome</keyword>
<dbReference type="CDD" id="cd14686">
    <property type="entry name" value="bZIP"/>
    <property type="match status" value="1"/>
</dbReference>
<dbReference type="Proteomes" id="UP001151760">
    <property type="component" value="Unassembled WGS sequence"/>
</dbReference>
<reference evidence="4" key="1">
    <citation type="journal article" date="2022" name="Int. J. Mol. Sci.">
        <title>Draft Genome of Tanacetum Coccineum: Genomic Comparison of Closely Related Tanacetum-Family Plants.</title>
        <authorList>
            <person name="Yamashiro T."/>
            <person name="Shiraishi A."/>
            <person name="Nakayama K."/>
            <person name="Satake H."/>
        </authorList>
    </citation>
    <scope>NUCLEOTIDE SEQUENCE</scope>
</reference>
<feature type="coiled-coil region" evidence="1">
    <location>
        <begin position="539"/>
        <end position="639"/>
    </location>
</feature>
<evidence type="ECO:0000259" key="3">
    <source>
        <dbReference type="Pfam" id="PF04195"/>
    </source>
</evidence>
<reference evidence="4" key="2">
    <citation type="submission" date="2022-01" db="EMBL/GenBank/DDBJ databases">
        <authorList>
            <person name="Yamashiro T."/>
            <person name="Shiraishi A."/>
            <person name="Satake H."/>
            <person name="Nakayama K."/>
        </authorList>
    </citation>
    <scope>NUCLEOTIDE SEQUENCE</scope>
</reference>
<comment type="caution">
    <text evidence="4">The sequence shown here is derived from an EMBL/GenBank/DDBJ whole genome shotgun (WGS) entry which is preliminary data.</text>
</comment>
<evidence type="ECO:0000256" key="1">
    <source>
        <dbReference type="SAM" id="Coils"/>
    </source>
</evidence>
<feature type="region of interest" description="Disordered" evidence="2">
    <location>
        <begin position="348"/>
        <end position="459"/>
    </location>
</feature>
<dbReference type="InterPro" id="IPR007321">
    <property type="entry name" value="Transposase_28"/>
</dbReference>
<feature type="domain" description="Transposase (putative) gypsy type" evidence="3">
    <location>
        <begin position="98"/>
        <end position="154"/>
    </location>
</feature>
<sequence length="859" mass="95139">MGGPEAIISYQAHNSMSGPVRTIRHHVPPVYETWSWSGPRDTIQLENTVSTISQEYLLEFTSEYGIPEGLHPELPGPEDTIVDFSEGKVGMYTKVFEFANFRIPISQFLFDILGYYQIHISQLSVIGAAKVSHFEIACRILNIAPTLALFHVFYVPSYNSGWMSFIKRPGKNTPQCYTKPLDSLKNWNNRFFWVDEIVFLTVVDWRVSTPKDEMPTVDSYLAANVTMLITRRTPIQKQPEALLCLVGLSRHYLLGDDEYPTFLYEDGQEMDLINLISAPNPSKVKTGIRPRAAHEVPLLTVTANRVIEMKDPSVASGSSGTPSTVERSFLDFDNENPASAVTEGTVAEGGTQDELAHEEPPEETVATTEVAKEAVFGEEMASVEPLSTTGGKSLASMGLEAGIPIPTPTPQEIPADVSDPDPLSYSKPQSVPEQDIAQSSKGASVAGDPESEKSSSFTSIIGSPGGIYQPGWGVTNSCRLDTSDACQDVVDHIVPPGYFSELRHLPNDDFLSQYNINLARQVAMGSQLRLRFEQEVRLRKRAMEKIAKREQRIQAREEEIKRLDAEVKSLKVVETEVHGLRNQAQNLKTLLEAEVDMKKATEARNEDLAKEVESLHAKFADLQVNNSQLSQQVSTLQAQVTGEEKIKAAFEEFKRLEDEKGMSEGLKYGVEHGGAKLDLAALEAYDPEAEGKYIAALTALRDMKYPLVDQLEQLKDAPIDLLMASLHLESDTGEDAPPFIRDLRPSSSQLKIPVYPEVRDPKNPWAVKEEMLLEDAVAANISRAEKKRKCRIVCRTHGVGSAHHARSDGVPVSVPTVIPQGLQILLEDAATQTELSEDEASPKLIRSKSLPSMYNLNWP</sequence>
<dbReference type="PANTHER" id="PTHR31099">
    <property type="entry name" value="OS06G0165300 PROTEIN"/>
    <property type="match status" value="1"/>
</dbReference>
<gene>
    <name evidence="4" type="ORF">Tco_0910530</name>
</gene>
<dbReference type="EMBL" id="BQNB010014609">
    <property type="protein sequence ID" value="GJT30255.1"/>
    <property type="molecule type" value="Genomic_DNA"/>
</dbReference>
<proteinExistence type="predicted"/>
<name>A0ABQ5CT54_9ASTR</name>
<evidence type="ECO:0000313" key="4">
    <source>
        <dbReference type="EMBL" id="GJT30255.1"/>
    </source>
</evidence>